<dbReference type="InterPro" id="IPR013083">
    <property type="entry name" value="Znf_RING/FYVE/PHD"/>
</dbReference>
<dbReference type="Gene3D" id="3.30.40.10">
    <property type="entry name" value="Zinc/RING finger domain, C3HC4 (zinc finger)"/>
    <property type="match status" value="1"/>
</dbReference>
<dbReference type="Gene3D" id="3.40.50.1110">
    <property type="entry name" value="SGNH hydrolase"/>
    <property type="match status" value="1"/>
</dbReference>
<reference evidence="8" key="1">
    <citation type="submission" date="2021-12" db="EMBL/GenBank/DDBJ databases">
        <authorList>
            <person name="King R."/>
        </authorList>
    </citation>
    <scope>NUCLEOTIDE SEQUENCE</scope>
</reference>
<feature type="compositionally biased region" description="Polar residues" evidence="6">
    <location>
        <begin position="278"/>
        <end position="304"/>
    </location>
</feature>
<feature type="compositionally biased region" description="Low complexity" evidence="6">
    <location>
        <begin position="231"/>
        <end position="240"/>
    </location>
</feature>
<keyword evidence="5" id="KW-0175">Coiled coil</keyword>
<dbReference type="CDD" id="cd00229">
    <property type="entry name" value="SGNH_hydrolase"/>
    <property type="match status" value="1"/>
</dbReference>
<protein>
    <recommendedName>
        <fullName evidence="7">PHD-type domain-containing protein</fullName>
    </recommendedName>
</protein>
<name>A0A9P0A1W7_BEMTA</name>
<feature type="compositionally biased region" description="Polar residues" evidence="6">
    <location>
        <begin position="241"/>
        <end position="263"/>
    </location>
</feature>
<dbReference type="SMART" id="SM00249">
    <property type="entry name" value="PHD"/>
    <property type="match status" value="1"/>
</dbReference>
<keyword evidence="9" id="KW-1185">Reference proteome</keyword>
<dbReference type="InterPro" id="IPR019787">
    <property type="entry name" value="Znf_PHD-finger"/>
</dbReference>
<feature type="compositionally biased region" description="Low complexity" evidence="6">
    <location>
        <begin position="264"/>
        <end position="277"/>
    </location>
</feature>
<evidence type="ECO:0000313" key="8">
    <source>
        <dbReference type="EMBL" id="CAH0382486.1"/>
    </source>
</evidence>
<feature type="domain" description="PHD-type" evidence="7">
    <location>
        <begin position="46"/>
        <end position="101"/>
    </location>
</feature>
<dbReference type="SUPFAM" id="SSF52266">
    <property type="entry name" value="SGNH hydrolase"/>
    <property type="match status" value="1"/>
</dbReference>
<dbReference type="Pfam" id="PF00628">
    <property type="entry name" value="PHD"/>
    <property type="match status" value="1"/>
</dbReference>
<accession>A0A9P0A1W7</accession>
<keyword evidence="2 4" id="KW-0863">Zinc-finger</keyword>
<dbReference type="CDD" id="cd15517">
    <property type="entry name" value="PHD_TCF19_like"/>
    <property type="match status" value="1"/>
</dbReference>
<dbReference type="AlphaFoldDB" id="A0A9P0A1W7"/>
<dbReference type="InterPro" id="IPR036514">
    <property type="entry name" value="SGNH_hydro_sf"/>
</dbReference>
<dbReference type="InterPro" id="IPR011011">
    <property type="entry name" value="Znf_FYVE_PHD"/>
</dbReference>
<keyword evidence="1" id="KW-0479">Metal-binding</keyword>
<dbReference type="GO" id="GO:0008270">
    <property type="term" value="F:zinc ion binding"/>
    <property type="evidence" value="ECO:0007669"/>
    <property type="project" value="UniProtKB-KW"/>
</dbReference>
<proteinExistence type="predicted"/>
<organism evidence="8 9">
    <name type="scientific">Bemisia tabaci</name>
    <name type="common">Sweetpotato whitefly</name>
    <name type="synonym">Aleurodes tabaci</name>
    <dbReference type="NCBI Taxonomy" id="7038"/>
    <lineage>
        <taxon>Eukaryota</taxon>
        <taxon>Metazoa</taxon>
        <taxon>Ecdysozoa</taxon>
        <taxon>Arthropoda</taxon>
        <taxon>Hexapoda</taxon>
        <taxon>Insecta</taxon>
        <taxon>Pterygota</taxon>
        <taxon>Neoptera</taxon>
        <taxon>Paraneoptera</taxon>
        <taxon>Hemiptera</taxon>
        <taxon>Sternorrhyncha</taxon>
        <taxon>Aleyrodoidea</taxon>
        <taxon>Aleyrodidae</taxon>
        <taxon>Aleyrodinae</taxon>
        <taxon>Bemisia</taxon>
    </lineage>
</organism>
<feature type="region of interest" description="Disordered" evidence="6">
    <location>
        <begin position="220"/>
        <end position="354"/>
    </location>
</feature>
<dbReference type="Proteomes" id="UP001152759">
    <property type="component" value="Chromosome 1"/>
</dbReference>
<dbReference type="EMBL" id="OU963862">
    <property type="protein sequence ID" value="CAH0382486.1"/>
    <property type="molecule type" value="Genomic_DNA"/>
</dbReference>
<evidence type="ECO:0000259" key="7">
    <source>
        <dbReference type="PROSITE" id="PS50016"/>
    </source>
</evidence>
<sequence length="546" mass="59738">MAAAAVTSRISTSPLNQLIRSVNTNIVNHSAKKSKNSAQVSPVVNKNDCPKCNLRVTRARTSAGPGCTRCGQWFHFKCIGIKPNSAEANNKIWVCPKCSAKQSSTENSPVRNPPRKSKVISQTEFEVMSITSSDKENHCKCCDKCKERINFLTTRVNCLEQALKELSSLVNTVQCKMDSKANKVSGVTTTTFAAALDKARASTLNGCEIALEPKNVAVTSKLPSTEDSSKSKSSSATRSSVTAGISHQKVSNCVSSNKVRTQGSNSSKNSARISSINYPSSSGRSLTNDSATSSPTSKQAQTRNDPLPLTSDAHPRAEMDNPVGSLSTRRSPPPSSASSQGETRNISPQTYSSQCSISNIERNEHLGNAPKNVRNLHLDLFADNHGWGIGSLVKDSLNVSITEAIKPGMTFNQVIIDIEKSKSNNVVIWAGANDIFRNRAMYFVRSLLELQASSEKIVYLVNIPRRFDLASDHWVNSLIFDTNKTLYELGKIHKNLVVVRADDIKYKYYSTDLLHLNQIGKQIVARRLIKRISMSNQLEGDSINLN</sequence>
<feature type="compositionally biased region" description="Polar residues" evidence="6">
    <location>
        <begin position="340"/>
        <end position="354"/>
    </location>
</feature>
<dbReference type="PROSITE" id="PS50016">
    <property type="entry name" value="ZF_PHD_2"/>
    <property type="match status" value="1"/>
</dbReference>
<dbReference type="InterPro" id="IPR001965">
    <property type="entry name" value="Znf_PHD"/>
</dbReference>
<evidence type="ECO:0000256" key="2">
    <source>
        <dbReference type="ARBA" id="ARBA00022771"/>
    </source>
</evidence>
<evidence type="ECO:0000256" key="5">
    <source>
        <dbReference type="SAM" id="Coils"/>
    </source>
</evidence>
<evidence type="ECO:0000256" key="4">
    <source>
        <dbReference type="PROSITE-ProRule" id="PRU00146"/>
    </source>
</evidence>
<feature type="coiled-coil region" evidence="5">
    <location>
        <begin position="142"/>
        <end position="176"/>
    </location>
</feature>
<evidence type="ECO:0000256" key="3">
    <source>
        <dbReference type="ARBA" id="ARBA00022833"/>
    </source>
</evidence>
<gene>
    <name evidence="8" type="ORF">BEMITA_LOCUS2024</name>
</gene>
<evidence type="ECO:0000313" key="9">
    <source>
        <dbReference type="Proteomes" id="UP001152759"/>
    </source>
</evidence>
<keyword evidence="3" id="KW-0862">Zinc</keyword>
<evidence type="ECO:0000256" key="1">
    <source>
        <dbReference type="ARBA" id="ARBA00022723"/>
    </source>
</evidence>
<evidence type="ECO:0000256" key="6">
    <source>
        <dbReference type="SAM" id="MobiDB-lite"/>
    </source>
</evidence>
<dbReference type="SUPFAM" id="SSF57903">
    <property type="entry name" value="FYVE/PHD zinc finger"/>
    <property type="match status" value="1"/>
</dbReference>